<organism evidence="1 2">
    <name type="scientific">Nocardia nova</name>
    <dbReference type="NCBI Taxonomy" id="37330"/>
    <lineage>
        <taxon>Bacteria</taxon>
        <taxon>Bacillati</taxon>
        <taxon>Actinomycetota</taxon>
        <taxon>Actinomycetes</taxon>
        <taxon>Mycobacteriales</taxon>
        <taxon>Nocardiaceae</taxon>
        <taxon>Nocardia</taxon>
    </lineage>
</organism>
<accession>A0A2S6AM61</accession>
<name>A0A2S6AM61_9NOCA</name>
<comment type="caution">
    <text evidence="1">The sequence shown here is derived from an EMBL/GenBank/DDBJ whole genome shotgun (WGS) entry which is preliminary data.</text>
</comment>
<gene>
    <name evidence="1" type="ORF">C5E45_19925</name>
</gene>
<dbReference type="RefSeq" id="WP_104380122.1">
    <property type="nucleotide sequence ID" value="NZ_PSZC01000014.1"/>
</dbReference>
<dbReference type="AlphaFoldDB" id="A0A2S6AM61"/>
<evidence type="ECO:0000313" key="2">
    <source>
        <dbReference type="Proteomes" id="UP000239874"/>
    </source>
</evidence>
<proteinExistence type="predicted"/>
<sequence length="59" mass="6052">MPAISANPGVNPSSTIAAQAERRIDPIAPVAPVVPFSSPAALRLPIVEVRHTTADGRPA</sequence>
<dbReference type="EMBL" id="PSZC01000014">
    <property type="protein sequence ID" value="PPJ36327.1"/>
    <property type="molecule type" value="Genomic_DNA"/>
</dbReference>
<protein>
    <submittedName>
        <fullName evidence="1">Uncharacterized protein</fullName>
    </submittedName>
</protein>
<reference evidence="1 2" key="1">
    <citation type="submission" date="2018-02" db="EMBL/GenBank/DDBJ databases">
        <title>8 Nocardia nova and 1 Nocardia cyriacigeorgica strain used for evolution to TMP-SMX.</title>
        <authorList>
            <person name="Mehta H."/>
            <person name="Weng J."/>
            <person name="Shamoo Y."/>
        </authorList>
    </citation>
    <scope>NUCLEOTIDE SEQUENCE [LARGE SCALE GENOMIC DNA]</scope>
    <source>
        <strain evidence="1 2">MDA3139</strain>
    </source>
</reference>
<evidence type="ECO:0000313" key="1">
    <source>
        <dbReference type="EMBL" id="PPJ36327.1"/>
    </source>
</evidence>
<dbReference type="Proteomes" id="UP000239874">
    <property type="component" value="Unassembled WGS sequence"/>
</dbReference>